<reference evidence="2" key="1">
    <citation type="journal article" date="2019" name="Int. J. Syst. Evol. Microbiol.">
        <title>The Global Catalogue of Microorganisms (GCM) 10K type strain sequencing project: providing services to taxonomists for standard genome sequencing and annotation.</title>
        <authorList>
            <consortium name="The Broad Institute Genomics Platform"/>
            <consortium name="The Broad Institute Genome Sequencing Center for Infectious Disease"/>
            <person name="Wu L."/>
            <person name="Ma J."/>
        </authorList>
    </citation>
    <scope>NUCLEOTIDE SEQUENCE [LARGE SCALE GENOMIC DNA]</scope>
    <source>
        <strain evidence="2">CCUG 59685</strain>
    </source>
</reference>
<keyword evidence="2" id="KW-1185">Reference proteome</keyword>
<gene>
    <name evidence="1" type="ORF">ACFQ1T_01805</name>
</gene>
<comment type="caution">
    <text evidence="1">The sequence shown here is derived from an EMBL/GenBank/DDBJ whole genome shotgun (WGS) entry which is preliminary data.</text>
</comment>
<sequence length="199" mass="22205">MPAQADLKDIYRIYHSPPALQAFEICHGGGCVQSDVLSLSPAEWDNVEQLFTPLPATAEAEREAIAKAIGLLEDIVGTKIGTAADRAGTFNNSEYLHQQDCNDEAINSTTYLRLMQQAGLIRYHDILDTRTRKFFLTGWPHTAAVIREQANQAEYAVDSWFYDNGYPATIIPMATWKDGYIPTDSPILQRPQQKEATAE</sequence>
<name>A0ABW3GHI5_9PROT</name>
<protein>
    <submittedName>
        <fullName evidence="1">Uncharacterized protein</fullName>
    </submittedName>
</protein>
<organism evidence="1 2">
    <name type="scientific">Methylophilus glucosoxydans</name>
    <dbReference type="NCBI Taxonomy" id="752553"/>
    <lineage>
        <taxon>Bacteria</taxon>
        <taxon>Pseudomonadati</taxon>
        <taxon>Pseudomonadota</taxon>
        <taxon>Betaproteobacteria</taxon>
        <taxon>Nitrosomonadales</taxon>
        <taxon>Methylophilaceae</taxon>
        <taxon>Methylophilus</taxon>
    </lineage>
</organism>
<dbReference type="Proteomes" id="UP001597106">
    <property type="component" value="Unassembled WGS sequence"/>
</dbReference>
<evidence type="ECO:0000313" key="1">
    <source>
        <dbReference type="EMBL" id="MFD0928505.1"/>
    </source>
</evidence>
<evidence type="ECO:0000313" key="2">
    <source>
        <dbReference type="Proteomes" id="UP001597106"/>
    </source>
</evidence>
<accession>A0ABW3GHI5</accession>
<dbReference type="EMBL" id="JBHTJW010000001">
    <property type="protein sequence ID" value="MFD0928505.1"/>
    <property type="molecule type" value="Genomic_DNA"/>
</dbReference>
<proteinExistence type="predicted"/>
<dbReference type="RefSeq" id="WP_379073542.1">
    <property type="nucleotide sequence ID" value="NZ_JBHTJW010000001.1"/>
</dbReference>